<comment type="caution">
    <text evidence="3">The sequence shown here is derived from an EMBL/GenBank/DDBJ whole genome shotgun (WGS) entry which is preliminary data.</text>
</comment>
<evidence type="ECO:0000313" key="4">
    <source>
        <dbReference type="Proteomes" id="UP000572817"/>
    </source>
</evidence>
<gene>
    <name evidence="3" type="ORF">GTA08_BOTSDO04854</name>
    <name evidence="2" type="ORF">GTA08_BOTSDO04857</name>
</gene>
<evidence type="ECO:0000256" key="1">
    <source>
        <dbReference type="SAM" id="MobiDB-lite"/>
    </source>
</evidence>
<name>A0A8H4IUK0_9PEZI</name>
<dbReference type="Proteomes" id="UP000572817">
    <property type="component" value="Unassembled WGS sequence"/>
</dbReference>
<feature type="region of interest" description="Disordered" evidence="1">
    <location>
        <begin position="75"/>
        <end position="99"/>
    </location>
</feature>
<dbReference type="EMBL" id="WWBZ02000033">
    <property type="protein sequence ID" value="KAF4306616.1"/>
    <property type="molecule type" value="Genomic_DNA"/>
</dbReference>
<evidence type="ECO:0000313" key="3">
    <source>
        <dbReference type="EMBL" id="KAF4306619.1"/>
    </source>
</evidence>
<evidence type="ECO:0000313" key="2">
    <source>
        <dbReference type="EMBL" id="KAF4306616.1"/>
    </source>
</evidence>
<dbReference type="EMBL" id="WWBZ02000033">
    <property type="protein sequence ID" value="KAF4306619.1"/>
    <property type="molecule type" value="Genomic_DNA"/>
</dbReference>
<feature type="compositionally biased region" description="Low complexity" evidence="1">
    <location>
        <begin position="79"/>
        <end position="97"/>
    </location>
</feature>
<accession>A0A8H4IUK0</accession>
<feature type="region of interest" description="Disordered" evidence="1">
    <location>
        <begin position="433"/>
        <end position="472"/>
    </location>
</feature>
<feature type="compositionally biased region" description="Basic and acidic residues" evidence="1">
    <location>
        <begin position="453"/>
        <end position="462"/>
    </location>
</feature>
<keyword evidence="4" id="KW-1185">Reference proteome</keyword>
<organism evidence="3 4">
    <name type="scientific">Botryosphaeria dothidea</name>
    <dbReference type="NCBI Taxonomy" id="55169"/>
    <lineage>
        <taxon>Eukaryota</taxon>
        <taxon>Fungi</taxon>
        <taxon>Dikarya</taxon>
        <taxon>Ascomycota</taxon>
        <taxon>Pezizomycotina</taxon>
        <taxon>Dothideomycetes</taxon>
        <taxon>Dothideomycetes incertae sedis</taxon>
        <taxon>Botryosphaeriales</taxon>
        <taxon>Botryosphaeriaceae</taxon>
        <taxon>Botryosphaeria</taxon>
    </lineage>
</organism>
<protein>
    <submittedName>
        <fullName evidence="3">Uncharacterized protein</fullName>
    </submittedName>
</protein>
<dbReference type="AlphaFoldDB" id="A0A8H4IUK0"/>
<proteinExistence type="predicted"/>
<dbReference type="OrthoDB" id="5426911at2759"/>
<feature type="compositionally biased region" description="Acidic residues" evidence="1">
    <location>
        <begin position="440"/>
        <end position="452"/>
    </location>
</feature>
<reference evidence="3 4" key="1">
    <citation type="submission" date="2020-04" db="EMBL/GenBank/DDBJ databases">
        <title>Genome Assembly and Annotation of Botryosphaeria dothidea sdau 11-99, a Latent Pathogen of Apple Fruit Ring Rot in China.</title>
        <authorList>
            <person name="Yu C."/>
            <person name="Diao Y."/>
            <person name="Lu Q."/>
            <person name="Zhao J."/>
            <person name="Cui S."/>
            <person name="Peng C."/>
            <person name="He B."/>
            <person name="Liu H."/>
        </authorList>
    </citation>
    <scope>NUCLEOTIDE SEQUENCE [LARGE SCALE GENOMIC DNA]</scope>
    <source>
        <strain evidence="4">sdau11-99</strain>
        <strain evidence="3">Sdau11-99</strain>
    </source>
</reference>
<sequence length="472" mass="53438">MNPMTVREISRLNSKDENNEHMVGVQLFTQAIYTTSAVVEEVSMIAVQGKGFETDSQRTTALWELVTADLMARKANSKTTTQTTSSSNTDTPTPGTPEFSRQVLLPRNIVIAPQPAAYDSFKHFNTSPPSLGENTFDHYRNIPSLAHSTVWLDYRNPAFQDEVVCNYKALHFQQPVEAEWVDDALRLLLKREPRTIDDTLPRCWVPVRLHEQSFSPTTSEAGGWWDAPPILAAEAECDRVPKFGFSNTPDCSYWIWTGGFSRSLRDELETYTTVRLRGQALCPYLSVELKRSDEPSAVRKAQHQIALAATIALYNRFQLHRRRLLYRRPSAAAVDDDILRHYGLTLTGLTWAIWCITPSCTNSDPCCWNGCNVRQIGKGVLNRPGSVEKLASWLNEIHRWGNTVHSVACMNDIKAVVRADRLAQRTSLLTDEIESLHLEDDNEEEEEEEEEEPVKYEARDTDYSDGNLNVTG</sequence>